<reference evidence="5" key="1">
    <citation type="submission" date="2020-05" db="EMBL/GenBank/DDBJ databases">
        <authorList>
            <person name="Chiriac C."/>
            <person name="Salcher M."/>
            <person name="Ghai R."/>
            <person name="Kavagutti S V."/>
        </authorList>
    </citation>
    <scope>NUCLEOTIDE SEQUENCE</scope>
</reference>
<keyword evidence="2" id="KW-0547">Nucleotide-binding</keyword>
<dbReference type="InterPro" id="IPR003439">
    <property type="entry name" value="ABC_transporter-like_ATP-bd"/>
</dbReference>
<name>A0A6J6PDM0_9ZZZZ</name>
<evidence type="ECO:0000259" key="4">
    <source>
        <dbReference type="PROSITE" id="PS50893"/>
    </source>
</evidence>
<dbReference type="PANTHER" id="PTHR19211">
    <property type="entry name" value="ATP-BINDING TRANSPORT PROTEIN-RELATED"/>
    <property type="match status" value="1"/>
</dbReference>
<evidence type="ECO:0000256" key="3">
    <source>
        <dbReference type="ARBA" id="ARBA00022840"/>
    </source>
</evidence>
<dbReference type="InterPro" id="IPR017871">
    <property type="entry name" value="ABC_transporter-like_CS"/>
</dbReference>
<dbReference type="GO" id="GO:0005524">
    <property type="term" value="F:ATP binding"/>
    <property type="evidence" value="ECO:0007669"/>
    <property type="project" value="UniProtKB-KW"/>
</dbReference>
<dbReference type="PROSITE" id="PS50893">
    <property type="entry name" value="ABC_TRANSPORTER_2"/>
    <property type="match status" value="1"/>
</dbReference>
<dbReference type="InterPro" id="IPR050611">
    <property type="entry name" value="ABCF"/>
</dbReference>
<dbReference type="EMBL" id="CAEZXS010000055">
    <property type="protein sequence ID" value="CAB4694815.1"/>
    <property type="molecule type" value="Genomic_DNA"/>
</dbReference>
<evidence type="ECO:0000256" key="1">
    <source>
        <dbReference type="ARBA" id="ARBA00022737"/>
    </source>
</evidence>
<proteinExistence type="predicted"/>
<dbReference type="PROSITE" id="PS00211">
    <property type="entry name" value="ABC_TRANSPORTER_1"/>
    <property type="match status" value="1"/>
</dbReference>
<dbReference type="CDD" id="cd03221">
    <property type="entry name" value="ABCF_EF-3"/>
    <property type="match status" value="1"/>
</dbReference>
<dbReference type="InterPro" id="IPR003593">
    <property type="entry name" value="AAA+_ATPase"/>
</dbReference>
<protein>
    <submittedName>
        <fullName evidence="5">Unannotated protein</fullName>
    </submittedName>
</protein>
<keyword evidence="3" id="KW-0067">ATP-binding</keyword>
<dbReference type="InterPro" id="IPR027417">
    <property type="entry name" value="P-loop_NTPase"/>
</dbReference>
<dbReference type="Pfam" id="PF00005">
    <property type="entry name" value="ABC_tran"/>
    <property type="match status" value="1"/>
</dbReference>
<sequence length="222" mass="23941">MIAVRLPTPPESDRQVIEAKDLTKSFGAVTVFSDVSFDAGRGERLMIMGLNGAGKTTLLKLLADQAVSDSGRVRIGGRTSMGYYAQEHEGIEDGKSLLDHMRLSASIGDQELRGVMGMFGLSGDKAFQDAATLSGGEKTKLALAQLVVGGHNLLLLDEPTNNLDPMSRTAVGEAFSQWPGTIILVSHDPEFVRALQPDRVLMMPEGQLDHFDESMLELVELA</sequence>
<gene>
    <name evidence="5" type="ORF">UFOPK2582_00621</name>
</gene>
<dbReference type="PANTHER" id="PTHR19211:SF14">
    <property type="entry name" value="ATP-BINDING CASSETTE SUB-FAMILY F MEMBER 1"/>
    <property type="match status" value="1"/>
</dbReference>
<dbReference type="SMART" id="SM00382">
    <property type="entry name" value="AAA"/>
    <property type="match status" value="1"/>
</dbReference>
<organism evidence="5">
    <name type="scientific">freshwater metagenome</name>
    <dbReference type="NCBI Taxonomy" id="449393"/>
    <lineage>
        <taxon>unclassified sequences</taxon>
        <taxon>metagenomes</taxon>
        <taxon>ecological metagenomes</taxon>
    </lineage>
</organism>
<keyword evidence="1" id="KW-0677">Repeat</keyword>
<feature type="domain" description="ABC transporter" evidence="4">
    <location>
        <begin position="17"/>
        <end position="221"/>
    </location>
</feature>
<dbReference type="Gene3D" id="3.40.50.300">
    <property type="entry name" value="P-loop containing nucleotide triphosphate hydrolases"/>
    <property type="match status" value="1"/>
</dbReference>
<dbReference type="SUPFAM" id="SSF52540">
    <property type="entry name" value="P-loop containing nucleoside triphosphate hydrolases"/>
    <property type="match status" value="1"/>
</dbReference>
<dbReference type="AlphaFoldDB" id="A0A6J6PDM0"/>
<evidence type="ECO:0000256" key="2">
    <source>
        <dbReference type="ARBA" id="ARBA00022741"/>
    </source>
</evidence>
<dbReference type="GO" id="GO:0016887">
    <property type="term" value="F:ATP hydrolysis activity"/>
    <property type="evidence" value="ECO:0007669"/>
    <property type="project" value="InterPro"/>
</dbReference>
<accession>A0A6J6PDM0</accession>
<evidence type="ECO:0000313" key="5">
    <source>
        <dbReference type="EMBL" id="CAB4694815.1"/>
    </source>
</evidence>